<dbReference type="STRING" id="1325564.NSJP_2803"/>
<dbReference type="Proteomes" id="UP000192042">
    <property type="component" value="Chromosome I"/>
</dbReference>
<dbReference type="InterPro" id="IPR011990">
    <property type="entry name" value="TPR-like_helical_dom_sf"/>
</dbReference>
<dbReference type="InterPro" id="IPR006597">
    <property type="entry name" value="Sel1-like"/>
</dbReference>
<dbReference type="InterPro" id="IPR050767">
    <property type="entry name" value="Sel1_AlgK"/>
</dbReference>
<dbReference type="SMART" id="SM00671">
    <property type="entry name" value="SEL1"/>
    <property type="match status" value="7"/>
</dbReference>
<dbReference type="AlphaFoldDB" id="A0A1W1I7J0"/>
<reference evidence="1 2" key="1">
    <citation type="submission" date="2017-03" db="EMBL/GenBank/DDBJ databases">
        <authorList>
            <person name="Afonso C.L."/>
            <person name="Miller P.J."/>
            <person name="Scott M.A."/>
            <person name="Spackman E."/>
            <person name="Goraichik I."/>
            <person name="Dimitrov K.M."/>
            <person name="Suarez D.L."/>
            <person name="Swayne D.E."/>
        </authorList>
    </citation>
    <scope>NUCLEOTIDE SEQUENCE [LARGE SCALE GENOMIC DNA]</scope>
    <source>
        <strain evidence="1">Genome sequencing of Nitrospira japonica strain NJ11</strain>
    </source>
</reference>
<evidence type="ECO:0000313" key="1">
    <source>
        <dbReference type="EMBL" id="SLM48970.1"/>
    </source>
</evidence>
<evidence type="ECO:0000313" key="2">
    <source>
        <dbReference type="Proteomes" id="UP000192042"/>
    </source>
</evidence>
<dbReference type="Pfam" id="PF08238">
    <property type="entry name" value="Sel1"/>
    <property type="match status" value="6"/>
</dbReference>
<dbReference type="Gene3D" id="1.25.40.10">
    <property type="entry name" value="Tetratricopeptide repeat domain"/>
    <property type="match status" value="2"/>
</dbReference>
<dbReference type="EMBL" id="LT828648">
    <property type="protein sequence ID" value="SLM48970.1"/>
    <property type="molecule type" value="Genomic_DNA"/>
</dbReference>
<dbReference type="OrthoDB" id="1045962at2"/>
<dbReference type="RefSeq" id="WP_080887280.1">
    <property type="nucleotide sequence ID" value="NZ_LT828648.1"/>
</dbReference>
<gene>
    <name evidence="1" type="ORF">NSJP_2803</name>
</gene>
<accession>A0A1W1I7J0</accession>
<dbReference type="PANTHER" id="PTHR11102">
    <property type="entry name" value="SEL-1-LIKE PROTEIN"/>
    <property type="match status" value="1"/>
</dbReference>
<organism evidence="1 2">
    <name type="scientific">Nitrospira japonica</name>
    <dbReference type="NCBI Taxonomy" id="1325564"/>
    <lineage>
        <taxon>Bacteria</taxon>
        <taxon>Pseudomonadati</taxon>
        <taxon>Nitrospirota</taxon>
        <taxon>Nitrospiria</taxon>
        <taxon>Nitrospirales</taxon>
        <taxon>Nitrospiraceae</taxon>
        <taxon>Nitrospira</taxon>
    </lineage>
</organism>
<proteinExistence type="predicted"/>
<dbReference type="PANTHER" id="PTHR11102:SF160">
    <property type="entry name" value="ERAD-ASSOCIATED E3 UBIQUITIN-PROTEIN LIGASE COMPONENT HRD3"/>
    <property type="match status" value="1"/>
</dbReference>
<dbReference type="GO" id="GO:0008800">
    <property type="term" value="F:beta-lactamase activity"/>
    <property type="evidence" value="ECO:0007669"/>
    <property type="project" value="UniProtKB-EC"/>
</dbReference>
<dbReference type="EC" id="3.5.2.6" evidence="1"/>
<name>A0A1W1I7J0_9BACT</name>
<keyword evidence="2" id="KW-1185">Reference proteome</keyword>
<dbReference type="SUPFAM" id="SSF81901">
    <property type="entry name" value="HCP-like"/>
    <property type="match status" value="2"/>
</dbReference>
<protein>
    <submittedName>
        <fullName evidence="1">Putative Beta-lactamase</fullName>
        <ecNumber evidence="1">3.5.2.6</ecNumber>
    </submittedName>
</protein>
<sequence>MNIVFLTIVLIVLGAQVTFAGFADDRKVCEYQVLPRLQTNRLLESATAPGDQYCLAIFNWIGPLAQKNYPVSAQWLQKASNQNHPAAQAMLGFFFQMGHGVTQNYAEAMKWYRKAADQGNLDAMTAIGKLYEQGNGVGKDVNEAVKWYRMAADRGDPTARNNLQALAQPRSVQAVSPGEHYFQEGKRLYLANDYAAAAKPFFKAAEMGHVLAQLQIGSQYEFGEGLPKNYGEAVKWYAKAADQGNAVSQKNLGQMYEDGTGVTENWLEAAKWYRKSADQNYDKGQNALGRAYQFGIGVPQSRREAIEWYKRAAAQGNSQADYFAKHLSYQGTSIGFRNEAEHAQVIAGKLRFSLELLDEPVGVTFRNSSERLAYLTKLRGRVDQNEAKTMWNIKKKEYDDCLRAKRSPCFDPGPTP</sequence>
<dbReference type="KEGG" id="nja:NSJP_2803"/>
<keyword evidence="1" id="KW-0378">Hydrolase</keyword>